<comment type="catalytic activity">
    <reaction evidence="6">
        <text>O-(5'-adenylyl)-L-tyrosyl-[protein] + ATP = O-[5'-(adenylyl-(5'-&gt;3')-adenylyl)]-L-tyrosyl-[protein] + diphosphate</text>
        <dbReference type="Rhea" id="RHEA:66528"/>
        <dbReference type="Rhea" id="RHEA-COMP:13846"/>
        <dbReference type="Rhea" id="RHEA-COMP:17046"/>
        <dbReference type="ChEBI" id="CHEBI:30616"/>
        <dbReference type="ChEBI" id="CHEBI:33019"/>
        <dbReference type="ChEBI" id="CHEBI:83624"/>
        <dbReference type="ChEBI" id="CHEBI:167160"/>
    </reaction>
</comment>
<dbReference type="Pfam" id="PF01909">
    <property type="entry name" value="NTP_transf_2"/>
    <property type="match status" value="1"/>
</dbReference>
<name>A0A7J9P0N3_METMI</name>
<keyword evidence="1" id="KW-0808">Transferase</keyword>
<protein>
    <recommendedName>
        <fullName evidence="5">protein adenylyltransferase</fullName>
        <ecNumber evidence="5">2.7.7.108</ecNumber>
    </recommendedName>
</protein>
<dbReference type="CDD" id="cd05400">
    <property type="entry name" value="NT_2-5OAS_ClassI-CCAase"/>
    <property type="match status" value="1"/>
</dbReference>
<evidence type="ECO:0000256" key="1">
    <source>
        <dbReference type="ARBA" id="ARBA00022679"/>
    </source>
</evidence>
<keyword evidence="4" id="KW-0051">Antiviral defense</keyword>
<comment type="caution">
    <text evidence="10">The sequence shown here is derived from an EMBL/GenBank/DDBJ whole genome shotgun (WGS) entry which is preliminary data.</text>
</comment>
<dbReference type="Proteomes" id="UP000522365">
    <property type="component" value="Unassembled WGS sequence"/>
</dbReference>
<evidence type="ECO:0000256" key="7">
    <source>
        <dbReference type="ARBA" id="ARBA00048696"/>
    </source>
</evidence>
<dbReference type="PROSITE" id="PS50152">
    <property type="entry name" value="25A_SYNTH_3"/>
    <property type="match status" value="1"/>
</dbReference>
<dbReference type="Pfam" id="PF26305">
    <property type="entry name" value="CD_NTase_C"/>
    <property type="match status" value="1"/>
</dbReference>
<reference evidence="10 11" key="1">
    <citation type="submission" date="2020-07" db="EMBL/GenBank/DDBJ databases">
        <title>Genomic Encyclopedia of Type Strains, Phase IV (KMG-V): Genome sequencing to study the core and pangenomes of soil and plant-associated prokaryotes.</title>
        <authorList>
            <person name="Whitman W."/>
        </authorList>
    </citation>
    <scope>NUCLEOTIDE SEQUENCE [LARGE SCALE GENOMIC DNA]</scope>
    <source>
        <strain evidence="10 11">S1</strain>
    </source>
</reference>
<dbReference type="GO" id="GO:0070733">
    <property type="term" value="F:AMPylase activity"/>
    <property type="evidence" value="ECO:0007669"/>
    <property type="project" value="UniProtKB-EC"/>
</dbReference>
<dbReference type="EC" id="2.7.7.108" evidence="5"/>
<sequence>MAIPKEQLETWSNPGSQTKFKDAHESIRKALEAYDWPKGVYYGVYLQGSYKNSTTTRNNSDVDLVVQLNSTFRKDLSRLSQAAKDRYDKDHNDATYHWEDFRTDVFSALEQKDSLKAVQGNKCIKVETPYLNADVVVCMQYRLYNSYNTQYGEDYIEGMIFNSKDGWITNYPKQHDANGTLKSDNTNGNYYSTVRIFKNMKSKLVKDGIINNKDAPSYFIECLLYNVPNTNFVSNCEKTVYNVLKYLYDQDIGEYNCQNGIRPLFGDEPDQWNIANAKKFINGTIKLWNNWGK</sequence>
<evidence type="ECO:0000259" key="8">
    <source>
        <dbReference type="Pfam" id="PF01909"/>
    </source>
</evidence>
<proteinExistence type="predicted"/>
<dbReference type="InterPro" id="IPR058909">
    <property type="entry name" value="CD_NTase_C"/>
</dbReference>
<evidence type="ECO:0000256" key="5">
    <source>
        <dbReference type="ARBA" id="ARBA00034531"/>
    </source>
</evidence>
<dbReference type="InterPro" id="IPR006116">
    <property type="entry name" value="NT_2-5OAS_ClassI-CCAase"/>
</dbReference>
<keyword evidence="3" id="KW-0547">Nucleotide-binding</keyword>
<dbReference type="EMBL" id="JACDUK010000002">
    <property type="protein sequence ID" value="MBA2853004.1"/>
    <property type="molecule type" value="Genomic_DNA"/>
</dbReference>
<comment type="catalytic activity">
    <reaction evidence="7">
        <text>L-tyrosyl-[protein] + ATP = O-(5'-adenylyl)-L-tyrosyl-[protein] + diphosphate</text>
        <dbReference type="Rhea" id="RHEA:54288"/>
        <dbReference type="Rhea" id="RHEA-COMP:10136"/>
        <dbReference type="Rhea" id="RHEA-COMP:13846"/>
        <dbReference type="ChEBI" id="CHEBI:30616"/>
        <dbReference type="ChEBI" id="CHEBI:33019"/>
        <dbReference type="ChEBI" id="CHEBI:46858"/>
        <dbReference type="ChEBI" id="CHEBI:83624"/>
        <dbReference type="EC" id="2.7.7.108"/>
    </reaction>
</comment>
<dbReference type="InterPro" id="IPR043519">
    <property type="entry name" value="NT_sf"/>
</dbReference>
<evidence type="ECO:0000256" key="3">
    <source>
        <dbReference type="ARBA" id="ARBA00022741"/>
    </source>
</evidence>
<feature type="domain" description="Polymerase nucleotidyl transferase" evidence="8">
    <location>
        <begin position="39"/>
        <end position="84"/>
    </location>
</feature>
<dbReference type="InterPro" id="IPR002934">
    <property type="entry name" value="Polymerase_NTP_transf_dom"/>
</dbReference>
<accession>A0A7J9P0N3</accession>
<dbReference type="SUPFAM" id="SSF81301">
    <property type="entry name" value="Nucleotidyltransferase"/>
    <property type="match status" value="1"/>
</dbReference>
<evidence type="ECO:0000256" key="4">
    <source>
        <dbReference type="ARBA" id="ARBA00023118"/>
    </source>
</evidence>
<evidence type="ECO:0000256" key="2">
    <source>
        <dbReference type="ARBA" id="ARBA00022695"/>
    </source>
</evidence>
<feature type="domain" description="cGAS/DncV-like nucleotidyltransferase C-terminal helical" evidence="9">
    <location>
        <begin position="177"/>
        <end position="289"/>
    </location>
</feature>
<gene>
    <name evidence="10" type="ORF">HNP89_000961</name>
</gene>
<keyword evidence="2" id="KW-0548">Nucleotidyltransferase</keyword>
<evidence type="ECO:0000313" key="11">
    <source>
        <dbReference type="Proteomes" id="UP000522365"/>
    </source>
</evidence>
<evidence type="ECO:0000313" key="10">
    <source>
        <dbReference type="EMBL" id="MBA2853004.1"/>
    </source>
</evidence>
<organism evidence="10 11">
    <name type="scientific">Methanococcus maripaludis</name>
    <name type="common">Methanococcus deltae</name>
    <dbReference type="NCBI Taxonomy" id="39152"/>
    <lineage>
        <taxon>Archaea</taxon>
        <taxon>Methanobacteriati</taxon>
        <taxon>Methanobacteriota</taxon>
        <taxon>Methanomada group</taxon>
        <taxon>Methanococci</taxon>
        <taxon>Methanococcales</taxon>
        <taxon>Methanococcaceae</taxon>
        <taxon>Methanococcus</taxon>
    </lineage>
</organism>
<evidence type="ECO:0000256" key="6">
    <source>
        <dbReference type="ARBA" id="ARBA00047518"/>
    </source>
</evidence>
<dbReference type="AlphaFoldDB" id="A0A7J9P0N3"/>
<dbReference type="Gene3D" id="3.30.460.10">
    <property type="entry name" value="Beta Polymerase, domain 2"/>
    <property type="match status" value="1"/>
</dbReference>
<dbReference type="RefSeq" id="WP_181504150.1">
    <property type="nucleotide sequence ID" value="NZ_JACDUK010000002.1"/>
</dbReference>
<evidence type="ECO:0000259" key="9">
    <source>
        <dbReference type="Pfam" id="PF26305"/>
    </source>
</evidence>